<dbReference type="InterPro" id="IPR029071">
    <property type="entry name" value="Ubiquitin-like_domsf"/>
</dbReference>
<dbReference type="SMART" id="SM00367">
    <property type="entry name" value="LRR_CC"/>
    <property type="match status" value="5"/>
</dbReference>
<evidence type="ECO:0000256" key="4">
    <source>
        <dbReference type="SAM" id="MobiDB-lite"/>
    </source>
</evidence>
<dbReference type="SUPFAM" id="SSF46934">
    <property type="entry name" value="UBA-like"/>
    <property type="match status" value="1"/>
</dbReference>
<dbReference type="Gene3D" id="1.10.8.10">
    <property type="entry name" value="DNA helicase RuvA subunit, C-terminal domain"/>
    <property type="match status" value="1"/>
</dbReference>
<accession>A0A444UB86</accession>
<feature type="region of interest" description="Disordered" evidence="4">
    <location>
        <begin position="175"/>
        <end position="205"/>
    </location>
</feature>
<dbReference type="SMART" id="SM00166">
    <property type="entry name" value="UBX"/>
    <property type="match status" value="1"/>
</dbReference>
<feature type="compositionally biased region" description="Acidic residues" evidence="4">
    <location>
        <begin position="336"/>
        <end position="347"/>
    </location>
</feature>
<protein>
    <submittedName>
        <fullName evidence="7">F-box/LRR-repeat protein 14</fullName>
    </submittedName>
</protein>
<keyword evidence="8" id="KW-1185">Reference proteome</keyword>
<dbReference type="PROSITE" id="PS50033">
    <property type="entry name" value="UBX"/>
    <property type="match status" value="1"/>
</dbReference>
<dbReference type="PANTHER" id="PTHR46340">
    <property type="entry name" value="UBX DOMAIN-CONTAINING PROTEIN 1"/>
    <property type="match status" value="1"/>
</dbReference>
<dbReference type="InterPro" id="IPR001012">
    <property type="entry name" value="UBX_dom"/>
</dbReference>
<feature type="region of interest" description="Disordered" evidence="4">
    <location>
        <begin position="481"/>
        <end position="506"/>
    </location>
</feature>
<feature type="region of interest" description="Disordered" evidence="4">
    <location>
        <begin position="383"/>
        <end position="420"/>
    </location>
</feature>
<dbReference type="Pfam" id="PF00789">
    <property type="entry name" value="UBX"/>
    <property type="match status" value="1"/>
</dbReference>
<dbReference type="InterPro" id="IPR032675">
    <property type="entry name" value="LRR_dom_sf"/>
</dbReference>
<feature type="compositionally biased region" description="Acidic residues" evidence="4">
    <location>
        <begin position="396"/>
        <end position="419"/>
    </location>
</feature>
<feature type="compositionally biased region" description="Low complexity" evidence="4">
    <location>
        <begin position="290"/>
        <end position="299"/>
    </location>
</feature>
<dbReference type="GO" id="GO:0005634">
    <property type="term" value="C:nucleus"/>
    <property type="evidence" value="ECO:0007669"/>
    <property type="project" value="TreeGrafter"/>
</dbReference>
<name>A0A444UB86_ACIRT</name>
<feature type="compositionally biased region" description="Low complexity" evidence="4">
    <location>
        <begin position="96"/>
        <end position="108"/>
    </location>
</feature>
<dbReference type="InterPro" id="IPR006553">
    <property type="entry name" value="Leu-rich_rpt_Cys-con_subtyp"/>
</dbReference>
<gene>
    <name evidence="7" type="ORF">EOD39_1489</name>
</gene>
<evidence type="ECO:0000313" key="7">
    <source>
        <dbReference type="EMBL" id="RXM32422.1"/>
    </source>
</evidence>
<evidence type="ECO:0000259" key="5">
    <source>
        <dbReference type="PROSITE" id="PS50030"/>
    </source>
</evidence>
<keyword evidence="2" id="KW-0963">Cytoplasm</keyword>
<feature type="region of interest" description="Disordered" evidence="4">
    <location>
        <begin position="290"/>
        <end position="360"/>
    </location>
</feature>
<dbReference type="Gene3D" id="3.10.20.90">
    <property type="entry name" value="Phosphatidylinositol 3-kinase Catalytic Subunit, Chain A, domain 1"/>
    <property type="match status" value="1"/>
</dbReference>
<dbReference type="InterPro" id="IPR009060">
    <property type="entry name" value="UBA-like_sf"/>
</dbReference>
<dbReference type="GO" id="GO:0036435">
    <property type="term" value="F:K48-linked polyubiquitin modification-dependent protein binding"/>
    <property type="evidence" value="ECO:0007669"/>
    <property type="project" value="TreeGrafter"/>
</dbReference>
<keyword evidence="3" id="KW-0175">Coiled coil</keyword>
<feature type="compositionally biased region" description="Polar residues" evidence="4">
    <location>
        <begin position="181"/>
        <end position="205"/>
    </location>
</feature>
<dbReference type="GO" id="GO:0032435">
    <property type="term" value="P:negative regulation of proteasomal ubiquitin-dependent protein catabolic process"/>
    <property type="evidence" value="ECO:0007669"/>
    <property type="project" value="TreeGrafter"/>
</dbReference>
<dbReference type="GO" id="GO:1903094">
    <property type="term" value="P:negative regulation of protein K48-linked deubiquitination"/>
    <property type="evidence" value="ECO:0007669"/>
    <property type="project" value="TreeGrafter"/>
</dbReference>
<reference evidence="7 8" key="1">
    <citation type="submission" date="2019-01" db="EMBL/GenBank/DDBJ databases">
        <title>Draft Genome and Complete Hox-Cluster Characterization of the Sterlet Sturgeon (Acipenser ruthenus).</title>
        <authorList>
            <person name="Wei Q."/>
        </authorList>
    </citation>
    <scope>NUCLEOTIDE SEQUENCE [LARGE SCALE GENOMIC DNA]</scope>
    <source>
        <strain evidence="7">WHYD16114868_AA</strain>
        <tissue evidence="7">Blood</tissue>
    </source>
</reference>
<dbReference type="GO" id="GO:0031397">
    <property type="term" value="P:negative regulation of protein ubiquitination"/>
    <property type="evidence" value="ECO:0007669"/>
    <property type="project" value="TreeGrafter"/>
</dbReference>
<comment type="subcellular location">
    <subcellularLocation>
        <location evidence="1">Cytoplasm</location>
    </subcellularLocation>
</comment>
<feature type="compositionally biased region" description="Pro residues" evidence="4">
    <location>
        <begin position="349"/>
        <end position="359"/>
    </location>
</feature>
<dbReference type="SUPFAM" id="SSF54236">
    <property type="entry name" value="Ubiquitin-like"/>
    <property type="match status" value="1"/>
</dbReference>
<dbReference type="InterPro" id="IPR015940">
    <property type="entry name" value="UBA"/>
</dbReference>
<dbReference type="SUPFAM" id="SSF52058">
    <property type="entry name" value="L domain-like"/>
    <property type="match status" value="1"/>
</dbReference>
<evidence type="ECO:0000256" key="1">
    <source>
        <dbReference type="ARBA" id="ARBA00004496"/>
    </source>
</evidence>
<evidence type="ECO:0000259" key="6">
    <source>
        <dbReference type="PROSITE" id="PS50033"/>
    </source>
</evidence>
<dbReference type="PANTHER" id="PTHR46340:SF1">
    <property type="entry name" value="UBX DOMAIN-CONTAINING PROTEIN 1"/>
    <property type="match status" value="1"/>
</dbReference>
<dbReference type="AlphaFoldDB" id="A0A444UB86"/>
<comment type="caution">
    <text evidence="7">The sequence shown here is derived from an EMBL/GenBank/DDBJ whole genome shotgun (WGS) entry which is preliminary data.</text>
</comment>
<dbReference type="EMBL" id="SCEB01214898">
    <property type="protein sequence ID" value="RXM32422.1"/>
    <property type="molecule type" value="Genomic_DNA"/>
</dbReference>
<evidence type="ECO:0000313" key="8">
    <source>
        <dbReference type="Proteomes" id="UP000289886"/>
    </source>
</evidence>
<dbReference type="GO" id="GO:0005737">
    <property type="term" value="C:cytoplasm"/>
    <property type="evidence" value="ECO:0007669"/>
    <property type="project" value="UniProtKB-SubCell"/>
</dbReference>
<feature type="domain" description="UBX" evidence="6">
    <location>
        <begin position="206"/>
        <end position="283"/>
    </location>
</feature>
<evidence type="ECO:0000256" key="2">
    <source>
        <dbReference type="ARBA" id="ARBA00022490"/>
    </source>
</evidence>
<sequence>MAVQQQNTTIPGTQVIMGKPSITDRTIGGFFNTLYEMGFTETQIQAAVKAGHFSIPAAAEWLLQGRDKRCKLGKQPSQPLGTAISAFNPPKNQEMQSSASTSQQAGTAREGAWNTENQGTDKPSSSEPPPLGSRIKQGKKGFDDQLRDQVAQEVQAEKRMKKKEHELVLKRIADDRRSLQEKSQPSGHSDTSVQQGQRLGGKVQTSTDNHCILMLRLPSGESMRERFPAEASLRSVMQHISERYPSLSSFSLVQGFPRKRFGEAELACSLRALGLTPNAALCIQNTPLEPVETPAETPEASSPNDPEDPPGPPRPPAMSHSWGPGEYLRGTGAGSEPEEGLNQEAEELPPSPPQPPALPSPLLEAAIVNAGIHSGWQPLSMQSHRWGKGQKLVPGDVEEGSSSEDEEEHSEEDSGDEELFMPGLPRLPFIPGNRQGAVFVPQYHWPDQGNRLREGAEEGAGQGRELPVAAAQAAVERLQRAELQEDPQGSSGQPSPPKRPFRTPNVPSLCCMSTRATAALMTTPSMQYTSSLACLTPELAEHMLAHMARERLLRPRTLELFFGCQVQKFALNCYPYTTNELLRQLRAFQTLKHLSLVSSSLITDSGLTVLASLQKLQHLNLAACSKLTDNCLQYIKELKSLSFLSLDQTKVSDSGMVMFLESAPSSLIQLCLNQTGITEKTLALLPSSVPQLKLLSIKQTKICDVSPLKELRCLHTLHLDSTCVSENSLQHLAAHPALSSLSLAGIPVANGNHVLQIISGLRLNHLTLPGRQSVTDSGLEFLSRLVLLAELDLTDYTQVTDQGARHLAGMTRLKKLSLSNTLVTDEGLVSLQSLQELVELCLDRTTVTSKGVARCITCLPQLQVLGLASTQVGDNVVRLGLVHCKQLLKINLSRTRITDKGLKYLRPMRLNQVNLDNTGVTLSGIANLISSCPDIINIRASNLRALPHDEVSDEEAAS</sequence>
<proteinExistence type="predicted"/>
<evidence type="ECO:0000256" key="3">
    <source>
        <dbReference type="ARBA" id="ARBA00023054"/>
    </source>
</evidence>
<dbReference type="Gene3D" id="3.80.10.10">
    <property type="entry name" value="Ribonuclease Inhibitor"/>
    <property type="match status" value="4"/>
</dbReference>
<dbReference type="Proteomes" id="UP000289886">
    <property type="component" value="Unassembled WGS sequence"/>
</dbReference>
<feature type="compositionally biased region" description="Polar residues" evidence="4">
    <location>
        <begin position="114"/>
        <end position="125"/>
    </location>
</feature>
<dbReference type="PROSITE" id="PS50030">
    <property type="entry name" value="UBA"/>
    <property type="match status" value="1"/>
</dbReference>
<feature type="domain" description="UBA" evidence="5">
    <location>
        <begin position="21"/>
        <end position="65"/>
    </location>
</feature>
<dbReference type="CDD" id="cd01767">
    <property type="entry name" value="UBX"/>
    <property type="match status" value="1"/>
</dbReference>
<organism evidence="7 8">
    <name type="scientific">Acipenser ruthenus</name>
    <name type="common">Sterlet sturgeon</name>
    <dbReference type="NCBI Taxonomy" id="7906"/>
    <lineage>
        <taxon>Eukaryota</taxon>
        <taxon>Metazoa</taxon>
        <taxon>Chordata</taxon>
        <taxon>Craniata</taxon>
        <taxon>Vertebrata</taxon>
        <taxon>Euteleostomi</taxon>
        <taxon>Actinopterygii</taxon>
        <taxon>Chondrostei</taxon>
        <taxon>Acipenseriformes</taxon>
        <taxon>Acipenseridae</taxon>
        <taxon>Acipenser</taxon>
    </lineage>
</organism>
<feature type="region of interest" description="Disordered" evidence="4">
    <location>
        <begin position="72"/>
        <end position="148"/>
    </location>
</feature>